<keyword evidence="2" id="KW-1185">Reference proteome</keyword>
<dbReference type="EMBL" id="CM042883">
    <property type="protein sequence ID" value="KAI4372087.1"/>
    <property type="molecule type" value="Genomic_DNA"/>
</dbReference>
<evidence type="ECO:0000313" key="2">
    <source>
        <dbReference type="Proteomes" id="UP001057402"/>
    </source>
</evidence>
<gene>
    <name evidence="1" type="ORF">MLD38_010368</name>
</gene>
<name>A0ACB9QZ72_9MYRT</name>
<protein>
    <submittedName>
        <fullName evidence="1">Uncharacterized protein</fullName>
    </submittedName>
</protein>
<sequence>MTPYASRFPSAAYLNYRDLDLGTNKGLNASQKEASCRGKKSHFVDNFERLIAVKMRVDPDNFFGSEQSIPSE</sequence>
<evidence type="ECO:0000313" key="1">
    <source>
        <dbReference type="EMBL" id="KAI4372087.1"/>
    </source>
</evidence>
<comment type="caution">
    <text evidence="1">The sequence shown here is derived from an EMBL/GenBank/DDBJ whole genome shotgun (WGS) entry which is preliminary data.</text>
</comment>
<proteinExistence type="predicted"/>
<organism evidence="1 2">
    <name type="scientific">Melastoma candidum</name>
    <dbReference type="NCBI Taxonomy" id="119954"/>
    <lineage>
        <taxon>Eukaryota</taxon>
        <taxon>Viridiplantae</taxon>
        <taxon>Streptophyta</taxon>
        <taxon>Embryophyta</taxon>
        <taxon>Tracheophyta</taxon>
        <taxon>Spermatophyta</taxon>
        <taxon>Magnoliopsida</taxon>
        <taxon>eudicotyledons</taxon>
        <taxon>Gunneridae</taxon>
        <taxon>Pentapetalae</taxon>
        <taxon>rosids</taxon>
        <taxon>malvids</taxon>
        <taxon>Myrtales</taxon>
        <taxon>Melastomataceae</taxon>
        <taxon>Melastomatoideae</taxon>
        <taxon>Melastomateae</taxon>
        <taxon>Melastoma</taxon>
    </lineage>
</organism>
<accession>A0ACB9QZ72</accession>
<reference evidence="2" key="1">
    <citation type="journal article" date="2023" name="Front. Plant Sci.">
        <title>Chromosomal-level genome assembly of Melastoma candidum provides insights into trichome evolution.</title>
        <authorList>
            <person name="Zhong Y."/>
            <person name="Wu W."/>
            <person name="Sun C."/>
            <person name="Zou P."/>
            <person name="Liu Y."/>
            <person name="Dai S."/>
            <person name="Zhou R."/>
        </authorList>
    </citation>
    <scope>NUCLEOTIDE SEQUENCE [LARGE SCALE GENOMIC DNA]</scope>
</reference>
<dbReference type="Proteomes" id="UP001057402">
    <property type="component" value="Chromosome 4"/>
</dbReference>